<name>A0A4S2QEV3_9PAST</name>
<dbReference type="RefSeq" id="WP_136124807.1">
    <property type="nucleotide sequence ID" value="NZ_CAJUGY010000009.1"/>
</dbReference>
<proteinExistence type="predicted"/>
<accession>A0A4S2QEV3</accession>
<comment type="caution">
    <text evidence="1">The sequence shown here is derived from an EMBL/GenBank/DDBJ whole genome shotgun (WGS) entry which is preliminary data.</text>
</comment>
<sequence>MKKYIFLIMTIFSNFVSAHVINEKEFISSGFIDYIYRTNKDDVFRCKNADCDLIFNISNDYCNDLPLLEDDLEADIRMKWICPKIYAFNHLYKEYGIKLTDDPAFSDYILNLYRIMDNGKYSTSDKIIRIDDFSLQVGMSPDAFFIPSDINDVIKSIVIKTNNSRFVTEEYYLMNNGDEILRYYKYNDIKIKEIITRKINNGKEIYSLRSIFKYD</sequence>
<dbReference type="Proteomes" id="UP000310576">
    <property type="component" value="Unassembled WGS sequence"/>
</dbReference>
<dbReference type="AlphaFoldDB" id="A0A4S2QEV3"/>
<organism evidence="1 2">
    <name type="scientific">Rodentibacter pneumotropicus</name>
    <dbReference type="NCBI Taxonomy" id="758"/>
    <lineage>
        <taxon>Bacteria</taxon>
        <taxon>Pseudomonadati</taxon>
        <taxon>Pseudomonadota</taxon>
        <taxon>Gammaproteobacteria</taxon>
        <taxon>Pasteurellales</taxon>
        <taxon>Pasteurellaceae</taxon>
        <taxon>Rodentibacter</taxon>
    </lineage>
</organism>
<dbReference type="EMBL" id="QXNG01000048">
    <property type="protein sequence ID" value="THA15572.1"/>
    <property type="molecule type" value="Genomic_DNA"/>
</dbReference>
<gene>
    <name evidence="1" type="ORF">D3M76_05020</name>
</gene>
<evidence type="ECO:0000313" key="1">
    <source>
        <dbReference type="EMBL" id="THA15572.1"/>
    </source>
</evidence>
<evidence type="ECO:0000313" key="2">
    <source>
        <dbReference type="Proteomes" id="UP000310576"/>
    </source>
</evidence>
<reference evidence="1 2" key="1">
    <citation type="journal article" date="2019" name="Vet. Microbiol.">
        <title>Development of multi locus sequence typing (MLST) of Rodentibacter pneumotropicus.</title>
        <authorList>
            <person name="Adhikary S."/>
            <person name="Bisgaard M."/>
            <person name="Boot R."/>
            <person name="Benga L."/>
            <person name="Nicklas W."/>
            <person name="Christensen H."/>
        </authorList>
    </citation>
    <scope>NUCLEOTIDE SEQUENCE [LARGE SCALE GENOMIC DNA]</scope>
    <source>
        <strain evidence="1 2">1596_07</strain>
    </source>
</reference>
<protein>
    <submittedName>
        <fullName evidence="1">Uncharacterized protein</fullName>
    </submittedName>
</protein>